<dbReference type="Proteomes" id="UP000002051">
    <property type="component" value="Chromosome 5"/>
</dbReference>
<dbReference type="AlphaFoldDB" id="A0A072URD7"/>
<dbReference type="HOGENOM" id="CLU_3090282_0_0_1"/>
<proteinExistence type="predicted"/>
<reference evidence="2" key="3">
    <citation type="submission" date="2015-04" db="UniProtKB">
        <authorList>
            <consortium name="EnsemblPlants"/>
        </authorList>
    </citation>
    <scope>IDENTIFICATION</scope>
    <source>
        <strain evidence="2">cv. Jemalong A17</strain>
    </source>
</reference>
<reference evidence="1 3" key="2">
    <citation type="journal article" date="2014" name="BMC Genomics">
        <title>An improved genome release (version Mt4.0) for the model legume Medicago truncatula.</title>
        <authorList>
            <person name="Tang H."/>
            <person name="Krishnakumar V."/>
            <person name="Bidwell S."/>
            <person name="Rosen B."/>
            <person name="Chan A."/>
            <person name="Zhou S."/>
            <person name="Gentzbittel L."/>
            <person name="Childs K.L."/>
            <person name="Yandell M."/>
            <person name="Gundlach H."/>
            <person name="Mayer K.F."/>
            <person name="Schwartz D.C."/>
            <person name="Town C.D."/>
        </authorList>
    </citation>
    <scope>GENOME REANNOTATION</scope>
    <source>
        <strain evidence="1">A17</strain>
        <strain evidence="2 3">cv. Jemalong A17</strain>
    </source>
</reference>
<gene>
    <name evidence="1" type="ordered locus">MTR_5g093365</name>
</gene>
<dbReference type="EMBL" id="CM001221">
    <property type="protein sequence ID" value="KEH28430.1"/>
    <property type="molecule type" value="Genomic_DNA"/>
</dbReference>
<dbReference type="EnsemblPlants" id="KEH28430">
    <property type="protein sequence ID" value="KEH28430"/>
    <property type="gene ID" value="MTR_5g093365"/>
</dbReference>
<evidence type="ECO:0000313" key="1">
    <source>
        <dbReference type="EMBL" id="KEH28430.1"/>
    </source>
</evidence>
<accession>A0A072URD7</accession>
<sequence length="52" mass="6509">MRSVLMGENTWTREGLIWFTSVIWGQEIKNEWHYFFRCTKVEENWHEDGMWN</sequence>
<organism evidence="1 3">
    <name type="scientific">Medicago truncatula</name>
    <name type="common">Barrel medic</name>
    <name type="synonym">Medicago tribuloides</name>
    <dbReference type="NCBI Taxonomy" id="3880"/>
    <lineage>
        <taxon>Eukaryota</taxon>
        <taxon>Viridiplantae</taxon>
        <taxon>Streptophyta</taxon>
        <taxon>Embryophyta</taxon>
        <taxon>Tracheophyta</taxon>
        <taxon>Spermatophyta</taxon>
        <taxon>Magnoliopsida</taxon>
        <taxon>eudicotyledons</taxon>
        <taxon>Gunneridae</taxon>
        <taxon>Pentapetalae</taxon>
        <taxon>rosids</taxon>
        <taxon>fabids</taxon>
        <taxon>Fabales</taxon>
        <taxon>Fabaceae</taxon>
        <taxon>Papilionoideae</taxon>
        <taxon>50 kb inversion clade</taxon>
        <taxon>NPAAA clade</taxon>
        <taxon>Hologalegina</taxon>
        <taxon>IRL clade</taxon>
        <taxon>Trifolieae</taxon>
        <taxon>Medicago</taxon>
    </lineage>
</organism>
<name>A0A072URD7_MEDTR</name>
<evidence type="ECO:0000313" key="3">
    <source>
        <dbReference type="Proteomes" id="UP000002051"/>
    </source>
</evidence>
<protein>
    <submittedName>
        <fullName evidence="1 2">Uncharacterized protein</fullName>
    </submittedName>
</protein>
<keyword evidence="3" id="KW-1185">Reference proteome</keyword>
<reference evidence="1 3" key="1">
    <citation type="journal article" date="2011" name="Nature">
        <title>The Medicago genome provides insight into the evolution of rhizobial symbioses.</title>
        <authorList>
            <person name="Young N.D."/>
            <person name="Debelle F."/>
            <person name="Oldroyd G.E."/>
            <person name="Geurts R."/>
            <person name="Cannon S.B."/>
            <person name="Udvardi M.K."/>
            <person name="Benedito V.A."/>
            <person name="Mayer K.F."/>
            <person name="Gouzy J."/>
            <person name="Schoof H."/>
            <person name="Van de Peer Y."/>
            <person name="Proost S."/>
            <person name="Cook D.R."/>
            <person name="Meyers B.C."/>
            <person name="Spannagl M."/>
            <person name="Cheung F."/>
            <person name="De Mita S."/>
            <person name="Krishnakumar V."/>
            <person name="Gundlach H."/>
            <person name="Zhou S."/>
            <person name="Mudge J."/>
            <person name="Bharti A.K."/>
            <person name="Murray J.D."/>
            <person name="Naoumkina M.A."/>
            <person name="Rosen B."/>
            <person name="Silverstein K.A."/>
            <person name="Tang H."/>
            <person name="Rombauts S."/>
            <person name="Zhao P.X."/>
            <person name="Zhou P."/>
            <person name="Barbe V."/>
            <person name="Bardou P."/>
            <person name="Bechner M."/>
            <person name="Bellec A."/>
            <person name="Berger A."/>
            <person name="Berges H."/>
            <person name="Bidwell S."/>
            <person name="Bisseling T."/>
            <person name="Choisne N."/>
            <person name="Couloux A."/>
            <person name="Denny R."/>
            <person name="Deshpande S."/>
            <person name="Dai X."/>
            <person name="Doyle J.J."/>
            <person name="Dudez A.M."/>
            <person name="Farmer A.D."/>
            <person name="Fouteau S."/>
            <person name="Franken C."/>
            <person name="Gibelin C."/>
            <person name="Gish J."/>
            <person name="Goldstein S."/>
            <person name="Gonzalez A.J."/>
            <person name="Green P.J."/>
            <person name="Hallab A."/>
            <person name="Hartog M."/>
            <person name="Hua A."/>
            <person name="Humphray S.J."/>
            <person name="Jeong D.H."/>
            <person name="Jing Y."/>
            <person name="Jocker A."/>
            <person name="Kenton S.M."/>
            <person name="Kim D.J."/>
            <person name="Klee K."/>
            <person name="Lai H."/>
            <person name="Lang C."/>
            <person name="Lin S."/>
            <person name="Macmil S.L."/>
            <person name="Magdelenat G."/>
            <person name="Matthews L."/>
            <person name="McCorrison J."/>
            <person name="Monaghan E.L."/>
            <person name="Mun J.H."/>
            <person name="Najar F.Z."/>
            <person name="Nicholson C."/>
            <person name="Noirot C."/>
            <person name="O'Bleness M."/>
            <person name="Paule C.R."/>
            <person name="Poulain J."/>
            <person name="Prion F."/>
            <person name="Qin B."/>
            <person name="Qu C."/>
            <person name="Retzel E.F."/>
            <person name="Riddle C."/>
            <person name="Sallet E."/>
            <person name="Samain S."/>
            <person name="Samson N."/>
            <person name="Sanders I."/>
            <person name="Saurat O."/>
            <person name="Scarpelli C."/>
            <person name="Schiex T."/>
            <person name="Segurens B."/>
            <person name="Severin A.J."/>
            <person name="Sherrier D.J."/>
            <person name="Shi R."/>
            <person name="Sims S."/>
            <person name="Singer S.R."/>
            <person name="Sinharoy S."/>
            <person name="Sterck L."/>
            <person name="Viollet A."/>
            <person name="Wang B.B."/>
            <person name="Wang K."/>
            <person name="Wang M."/>
            <person name="Wang X."/>
            <person name="Warfsmann J."/>
            <person name="Weissenbach J."/>
            <person name="White D.D."/>
            <person name="White J.D."/>
            <person name="Wiley G.B."/>
            <person name="Wincker P."/>
            <person name="Xing Y."/>
            <person name="Yang L."/>
            <person name="Yao Z."/>
            <person name="Ying F."/>
            <person name="Zhai J."/>
            <person name="Zhou L."/>
            <person name="Zuber A."/>
            <person name="Denarie J."/>
            <person name="Dixon R.A."/>
            <person name="May G.D."/>
            <person name="Schwartz D.C."/>
            <person name="Rogers J."/>
            <person name="Quetier F."/>
            <person name="Town C.D."/>
            <person name="Roe B.A."/>
        </authorList>
    </citation>
    <scope>NUCLEOTIDE SEQUENCE [LARGE SCALE GENOMIC DNA]</scope>
    <source>
        <strain evidence="1">A17</strain>
        <strain evidence="2 3">cv. Jemalong A17</strain>
    </source>
</reference>
<evidence type="ECO:0000313" key="2">
    <source>
        <dbReference type="EnsemblPlants" id="KEH28430"/>
    </source>
</evidence>